<dbReference type="CDD" id="cd13127">
    <property type="entry name" value="MATE_tuaB_like"/>
    <property type="match status" value="1"/>
</dbReference>
<feature type="transmembrane region" description="Helical" evidence="8">
    <location>
        <begin position="463"/>
        <end position="481"/>
    </location>
</feature>
<evidence type="ECO:0000256" key="3">
    <source>
        <dbReference type="ARBA" id="ARBA00022475"/>
    </source>
</evidence>
<reference evidence="9" key="1">
    <citation type="submission" date="2021-04" db="EMBL/GenBank/DDBJ databases">
        <authorList>
            <person name="Pira H."/>
            <person name="Risdian C."/>
            <person name="Wink J."/>
        </authorList>
    </citation>
    <scope>NUCLEOTIDE SEQUENCE</scope>
    <source>
        <strain evidence="9">WH158</strain>
    </source>
</reference>
<feature type="transmembrane region" description="Helical" evidence="8">
    <location>
        <begin position="487"/>
        <end position="509"/>
    </location>
</feature>
<protein>
    <submittedName>
        <fullName evidence="9">Lipopolysaccharide biosynthesis protein</fullName>
    </submittedName>
</protein>
<dbReference type="RefSeq" id="WP_218404342.1">
    <property type="nucleotide sequence ID" value="NZ_JAGSPC010000001.1"/>
</dbReference>
<dbReference type="InterPro" id="IPR050833">
    <property type="entry name" value="Poly_Biosynth_Transport"/>
</dbReference>
<dbReference type="AlphaFoldDB" id="A0A9X1JMU8"/>
<proteinExistence type="inferred from homology"/>
<organism evidence="9 10">
    <name type="scientific">Erythrobacter crassostreae</name>
    <dbReference type="NCBI Taxonomy" id="2828328"/>
    <lineage>
        <taxon>Bacteria</taxon>
        <taxon>Pseudomonadati</taxon>
        <taxon>Pseudomonadota</taxon>
        <taxon>Alphaproteobacteria</taxon>
        <taxon>Sphingomonadales</taxon>
        <taxon>Erythrobacteraceae</taxon>
        <taxon>Erythrobacter/Porphyrobacter group</taxon>
        <taxon>Erythrobacter</taxon>
    </lineage>
</organism>
<keyword evidence="5 8" id="KW-1133">Transmembrane helix</keyword>
<evidence type="ECO:0000256" key="4">
    <source>
        <dbReference type="ARBA" id="ARBA00022692"/>
    </source>
</evidence>
<comment type="similarity">
    <text evidence="2">Belongs to the polysaccharide synthase family.</text>
</comment>
<dbReference type="EMBL" id="JAGSPC010000001">
    <property type="protein sequence ID" value="MBV7259103.1"/>
    <property type="molecule type" value="Genomic_DNA"/>
</dbReference>
<feature type="transmembrane region" description="Helical" evidence="8">
    <location>
        <begin position="357"/>
        <end position="380"/>
    </location>
</feature>
<dbReference type="Pfam" id="PF13440">
    <property type="entry name" value="Polysacc_synt_3"/>
    <property type="match status" value="1"/>
</dbReference>
<gene>
    <name evidence="9" type="ORF">KCG46_05865</name>
</gene>
<comment type="subcellular location">
    <subcellularLocation>
        <location evidence="1">Cell membrane</location>
        <topology evidence="1">Multi-pass membrane protein</topology>
    </subcellularLocation>
</comment>
<evidence type="ECO:0000313" key="9">
    <source>
        <dbReference type="EMBL" id="MBV7259103.1"/>
    </source>
</evidence>
<evidence type="ECO:0000256" key="6">
    <source>
        <dbReference type="ARBA" id="ARBA00023136"/>
    </source>
</evidence>
<evidence type="ECO:0000256" key="1">
    <source>
        <dbReference type="ARBA" id="ARBA00004651"/>
    </source>
</evidence>
<feature type="transmembrane region" description="Helical" evidence="8">
    <location>
        <begin position="322"/>
        <end position="345"/>
    </location>
</feature>
<dbReference type="Proteomes" id="UP001138681">
    <property type="component" value="Unassembled WGS sequence"/>
</dbReference>
<feature type="transmembrane region" description="Helical" evidence="8">
    <location>
        <begin position="186"/>
        <end position="206"/>
    </location>
</feature>
<keyword evidence="10" id="KW-1185">Reference proteome</keyword>
<evidence type="ECO:0000313" key="10">
    <source>
        <dbReference type="Proteomes" id="UP001138681"/>
    </source>
</evidence>
<feature type="transmembrane region" description="Helical" evidence="8">
    <location>
        <begin position="430"/>
        <end position="451"/>
    </location>
</feature>
<feature type="transmembrane region" description="Helical" evidence="8">
    <location>
        <begin position="156"/>
        <end position="174"/>
    </location>
</feature>
<accession>A0A9X1JMU8</accession>
<keyword evidence="3" id="KW-1003">Cell membrane</keyword>
<feature type="transmembrane region" description="Helical" evidence="8">
    <location>
        <begin position="119"/>
        <end position="144"/>
    </location>
</feature>
<keyword evidence="4 8" id="KW-0812">Transmembrane</keyword>
<feature type="transmembrane region" description="Helical" evidence="8">
    <location>
        <begin position="80"/>
        <end position="98"/>
    </location>
</feature>
<keyword evidence="6 8" id="KW-0472">Membrane</keyword>
<evidence type="ECO:0000256" key="7">
    <source>
        <dbReference type="SAM" id="MobiDB-lite"/>
    </source>
</evidence>
<name>A0A9X1JMU8_9SPHN</name>
<comment type="caution">
    <text evidence="9">The sequence shown here is derived from an EMBL/GenBank/DDBJ whole genome shotgun (WGS) entry which is preliminary data.</text>
</comment>
<feature type="region of interest" description="Disordered" evidence="7">
    <location>
        <begin position="1"/>
        <end position="35"/>
    </location>
</feature>
<sequence length="536" mass="57512">MSSKTPDSDSFAASNAGESERSPESGTAAASHASYTDGDDGFASRVRSAVAWRWGTQVAAQIITWTSTVLVVRLLDPSDYGLFAMSQVVITALAFLNGQSFATSIVQTNRIDERRVAQVFGMLLIANSVLAITQFLSAPLAAAYFGEPLVADLLRVQAIIFLTIPFIALPSEWMARQLQFRRQGQVNITAAIVGAVLALLLAWLGFGVWALVYAPIAMFVTRAIGLTIASGLRVKPIFDPRGAWDMLTFGGTLTLCQLFWIIQSQSDIVIAGRLLSTYDLGLYSEALFLTLIVTGRFIPPINEVALAAYSELHRAQKPLGPYFLKTARMVMTVSAPIYVGLALTSEPAILTLFGDKWAAMIPIVGGLALVMPAFAMQLICSPVTNAMGRPRVYLFTSICGAIIMPTAYIWGVGGGFFDGETGALGLVHAWWVAAPLLLIVTLTMTLPRIGVSAFALLRELAPIALACAAMAACVLTVQHYIQLDLPILDLALSGFVGAAVYAATFWFGFRPLVRETWAMLRQRDTAGMPQAIGGAG</sequence>
<dbReference type="GO" id="GO:0005886">
    <property type="term" value="C:plasma membrane"/>
    <property type="evidence" value="ECO:0007669"/>
    <property type="project" value="UniProtKB-SubCell"/>
</dbReference>
<feature type="transmembrane region" description="Helical" evidence="8">
    <location>
        <begin position="392"/>
        <end position="410"/>
    </location>
</feature>
<evidence type="ECO:0000256" key="8">
    <source>
        <dbReference type="SAM" id="Phobius"/>
    </source>
</evidence>
<evidence type="ECO:0000256" key="5">
    <source>
        <dbReference type="ARBA" id="ARBA00022989"/>
    </source>
</evidence>
<dbReference type="PANTHER" id="PTHR30250">
    <property type="entry name" value="PST FAMILY PREDICTED COLANIC ACID TRANSPORTER"/>
    <property type="match status" value="1"/>
</dbReference>
<evidence type="ECO:0000256" key="2">
    <source>
        <dbReference type="ARBA" id="ARBA00007430"/>
    </source>
</evidence>
<dbReference type="PANTHER" id="PTHR30250:SF10">
    <property type="entry name" value="LIPOPOLYSACCHARIDE BIOSYNTHESIS PROTEIN WZXC"/>
    <property type="match status" value="1"/>
</dbReference>
<feature type="transmembrane region" description="Helical" evidence="8">
    <location>
        <begin position="282"/>
        <end position="301"/>
    </location>
</feature>